<feature type="transmembrane region" description="Helical" evidence="8">
    <location>
        <begin position="50"/>
        <end position="80"/>
    </location>
</feature>
<evidence type="ECO:0000256" key="1">
    <source>
        <dbReference type="ARBA" id="ARBA00004651"/>
    </source>
</evidence>
<name>A0A1C0A685_9FIRM</name>
<dbReference type="GO" id="GO:0009103">
    <property type="term" value="P:lipopolysaccharide biosynthetic process"/>
    <property type="evidence" value="ECO:0007669"/>
    <property type="project" value="TreeGrafter"/>
</dbReference>
<comment type="subcellular location">
    <subcellularLocation>
        <location evidence="1">Cell membrane</location>
        <topology evidence="1">Multi-pass membrane protein</topology>
    </subcellularLocation>
</comment>
<dbReference type="Proteomes" id="UP000093514">
    <property type="component" value="Unassembled WGS sequence"/>
</dbReference>
<sequence length="344" mass="36668">MFIYPLLVALLISYLMVPQVKRLAFSLGAVDKPNKRRINVKPIPSLGGIAIYLGVLFALISTGFGSEFLGIIVGGTLIVILGILDDLYELSAIVKLLGQIVAGLVLIGFDARIEFISNPFGGIYYLGLLGIPITLIWIVGVMNTINLIDGMDGLAGGVTVIAAATLAIFAYQKGQVLTIILALSVIGATLGFLKYNFNPAEIFMGDTGSMFLGFMLGSISIIGTLKSVTAITLLIPLLALGVPIFDTLFAILRRKLSGQPIFKADKGHLHHKLLELGLSQVQAVTIIYLVSIFLGMVAIGISEADLNQLIFLTTSSIGFILLGAIKLGVFNAEANYINDNNLVK</sequence>
<dbReference type="PANTHER" id="PTHR22926:SF3">
    <property type="entry name" value="UNDECAPRENYL-PHOSPHATE ALPHA-N-ACETYLGLUCOSAMINYL 1-PHOSPHATE TRANSFERASE"/>
    <property type="match status" value="1"/>
</dbReference>
<accession>A0A1C0A685</accession>
<keyword evidence="6 8" id="KW-0472">Membrane</keyword>
<dbReference type="InterPro" id="IPR000715">
    <property type="entry name" value="Glycosyl_transferase_4"/>
</dbReference>
<dbReference type="PROSITE" id="PS01348">
    <property type="entry name" value="MRAY_2"/>
    <property type="match status" value="1"/>
</dbReference>
<keyword evidence="10" id="KW-1185">Reference proteome</keyword>
<comment type="caution">
    <text evidence="9">The sequence shown here is derived from an EMBL/GenBank/DDBJ whole genome shotgun (WGS) entry which is preliminary data.</text>
</comment>
<protein>
    <submittedName>
        <fullName evidence="9">Undecaprenyl-phosphate alpha-N-acetylglucosaminyl 1-phosphate transferase</fullName>
    </submittedName>
</protein>
<keyword evidence="5 8" id="KW-1133">Transmembrane helix</keyword>
<feature type="transmembrane region" description="Helical" evidence="8">
    <location>
        <begin position="92"/>
        <end position="111"/>
    </location>
</feature>
<dbReference type="EMBL" id="LWDV01000010">
    <property type="protein sequence ID" value="OCL25654.1"/>
    <property type="molecule type" value="Genomic_DNA"/>
</dbReference>
<dbReference type="InterPro" id="IPR018480">
    <property type="entry name" value="PNAcMuramoyl-5peptid_Trfase_CS"/>
</dbReference>
<dbReference type="GO" id="GO:0044038">
    <property type="term" value="P:cell wall macromolecule biosynthetic process"/>
    <property type="evidence" value="ECO:0007669"/>
    <property type="project" value="TreeGrafter"/>
</dbReference>
<evidence type="ECO:0000313" key="9">
    <source>
        <dbReference type="EMBL" id="OCL25654.1"/>
    </source>
</evidence>
<keyword evidence="4 8" id="KW-0812">Transmembrane</keyword>
<feature type="transmembrane region" description="Helical" evidence="8">
    <location>
        <begin position="154"/>
        <end position="171"/>
    </location>
</feature>
<keyword evidence="7" id="KW-0460">Magnesium</keyword>
<reference evidence="9 10" key="2">
    <citation type="submission" date="2016-08" db="EMBL/GenBank/DDBJ databases">
        <title>Orenia metallireducens sp. nov. strain Z6, a Novel Metal-reducing Firmicute from the Deep Subsurface.</title>
        <authorList>
            <person name="Maxim B.I."/>
            <person name="Kenneth K."/>
            <person name="Flynn T.M."/>
            <person name="Oloughlin E.J."/>
            <person name="Locke R.A."/>
            <person name="Weber J.R."/>
            <person name="Egan S.M."/>
            <person name="Mackie R.I."/>
            <person name="Cann I.K."/>
        </authorList>
    </citation>
    <scope>NUCLEOTIDE SEQUENCE [LARGE SCALE GENOMIC DNA]</scope>
    <source>
        <strain evidence="9 10">Z6</strain>
    </source>
</reference>
<dbReference type="GO" id="GO:0046872">
    <property type="term" value="F:metal ion binding"/>
    <property type="evidence" value="ECO:0007669"/>
    <property type="project" value="UniProtKB-KW"/>
</dbReference>
<keyword evidence="2" id="KW-1003">Cell membrane</keyword>
<evidence type="ECO:0000256" key="8">
    <source>
        <dbReference type="SAM" id="Phobius"/>
    </source>
</evidence>
<dbReference type="RefSeq" id="WP_068719566.1">
    <property type="nucleotide sequence ID" value="NZ_LWDV01000010.1"/>
</dbReference>
<dbReference type="OrthoDB" id="9805475at2"/>
<evidence type="ECO:0000256" key="3">
    <source>
        <dbReference type="ARBA" id="ARBA00022679"/>
    </source>
</evidence>
<gene>
    <name evidence="9" type="ORF">U472_15095</name>
</gene>
<evidence type="ECO:0000256" key="7">
    <source>
        <dbReference type="PIRSR" id="PIRSR600715-1"/>
    </source>
</evidence>
<feature type="transmembrane region" description="Helical" evidence="8">
    <location>
        <begin position="177"/>
        <end position="195"/>
    </location>
</feature>
<dbReference type="Pfam" id="PF00953">
    <property type="entry name" value="Glycos_transf_4"/>
    <property type="match status" value="1"/>
</dbReference>
<evidence type="ECO:0000256" key="6">
    <source>
        <dbReference type="ARBA" id="ARBA00023136"/>
    </source>
</evidence>
<feature type="transmembrane region" description="Helical" evidence="8">
    <location>
        <begin position="207"/>
        <end position="225"/>
    </location>
</feature>
<proteinExistence type="predicted"/>
<organism evidence="9 10">
    <name type="scientific">Orenia metallireducens</name>
    <dbReference type="NCBI Taxonomy" id="1413210"/>
    <lineage>
        <taxon>Bacteria</taxon>
        <taxon>Bacillati</taxon>
        <taxon>Bacillota</taxon>
        <taxon>Clostridia</taxon>
        <taxon>Halanaerobiales</taxon>
        <taxon>Halobacteroidaceae</taxon>
        <taxon>Orenia</taxon>
    </lineage>
</organism>
<feature type="transmembrane region" description="Helical" evidence="8">
    <location>
        <begin position="273"/>
        <end position="302"/>
    </location>
</feature>
<reference evidence="10" key="1">
    <citation type="submission" date="2016-07" db="EMBL/GenBank/DDBJ databases">
        <authorList>
            <person name="Florea S."/>
            <person name="Webb J.S."/>
            <person name="Jaromczyk J."/>
            <person name="Schardl C.L."/>
        </authorList>
    </citation>
    <scope>NUCLEOTIDE SEQUENCE [LARGE SCALE GENOMIC DNA]</scope>
    <source>
        <strain evidence="10">Z6</strain>
    </source>
</reference>
<dbReference type="GO" id="GO:0005886">
    <property type="term" value="C:plasma membrane"/>
    <property type="evidence" value="ECO:0007669"/>
    <property type="project" value="UniProtKB-SubCell"/>
</dbReference>
<dbReference type="AlphaFoldDB" id="A0A1C0A685"/>
<feature type="transmembrane region" description="Helical" evidence="8">
    <location>
        <begin position="231"/>
        <end position="252"/>
    </location>
</feature>
<keyword evidence="7" id="KW-0479">Metal-binding</keyword>
<evidence type="ECO:0000256" key="2">
    <source>
        <dbReference type="ARBA" id="ARBA00022475"/>
    </source>
</evidence>
<keyword evidence="3 9" id="KW-0808">Transferase</keyword>
<feature type="transmembrane region" description="Helical" evidence="8">
    <location>
        <begin position="123"/>
        <end position="142"/>
    </location>
</feature>
<feature type="binding site" evidence="7">
    <location>
        <position position="146"/>
    </location>
    <ligand>
        <name>Mg(2+)</name>
        <dbReference type="ChEBI" id="CHEBI:18420"/>
    </ligand>
</feature>
<feature type="transmembrane region" description="Helical" evidence="8">
    <location>
        <begin position="308"/>
        <end position="329"/>
    </location>
</feature>
<dbReference type="PANTHER" id="PTHR22926">
    <property type="entry name" value="PHOSPHO-N-ACETYLMURAMOYL-PENTAPEPTIDE-TRANSFERASE"/>
    <property type="match status" value="1"/>
</dbReference>
<dbReference type="GO" id="GO:0071555">
    <property type="term" value="P:cell wall organization"/>
    <property type="evidence" value="ECO:0007669"/>
    <property type="project" value="TreeGrafter"/>
</dbReference>
<evidence type="ECO:0000256" key="5">
    <source>
        <dbReference type="ARBA" id="ARBA00022989"/>
    </source>
</evidence>
<dbReference type="CDD" id="cd06853">
    <property type="entry name" value="GT_WecA_like"/>
    <property type="match status" value="1"/>
</dbReference>
<dbReference type="GO" id="GO:0016780">
    <property type="term" value="F:phosphotransferase activity, for other substituted phosphate groups"/>
    <property type="evidence" value="ECO:0007669"/>
    <property type="project" value="InterPro"/>
</dbReference>
<evidence type="ECO:0000256" key="4">
    <source>
        <dbReference type="ARBA" id="ARBA00022692"/>
    </source>
</evidence>
<evidence type="ECO:0000313" key="10">
    <source>
        <dbReference type="Proteomes" id="UP000093514"/>
    </source>
</evidence>
<feature type="binding site" evidence="7">
    <location>
        <position position="206"/>
    </location>
    <ligand>
        <name>Mg(2+)</name>
        <dbReference type="ChEBI" id="CHEBI:18420"/>
    </ligand>
</feature>
<comment type="cofactor">
    <cofactor evidence="7">
        <name>Mg(2+)</name>
        <dbReference type="ChEBI" id="CHEBI:18420"/>
    </cofactor>
</comment>